<sequence>MAPLAHSSLPRLNTLPVPPTPGLTSAPAGTSTHPIFDPNQTIVQSPSTSQRYSQTTSPTHQTPFSPGSRQTPRSESGSKWSSSNVIGNGESSKSPRSILLSPSNKSPTSRPLSPDLPNRDALYLFCNFSSYMRSPNEGGQGVKADDFKDTVRLLEHARWLTSQSHSNVHILHLKYRFQGQTSAFRSPYSTGDYQLPLNYKGSIGRVRNPVPQPFSVLHDPVVKIDYMENGIFDPLPAQAVFSHIAKMCQPPPRIIVISYVYSKVIENHLSSLSTWASTSSPPSYVFSPVETRLREPQPLHVALGHAIPMSMYAWPSELYNSLSPLPSASGTTNGPHNPLSPLGGYRYPISPRHSITKMNNQGRENDEQSEEHSLSPLLLTRRISGAESPNDMIDRYYARLHGNKYTSDPIASLTIITSSPPTITKPLPLPPLKDNGTDQSATEPTVGPQNELEKLKSNEISPSTVHAQMQVPVDRIPLWHLAPGVGVLHGSTSASIGVKLSDFSAINLVGDNGKIRQNDAKKNFRSSDMEGLGIRTTPFDLNDIENKNLSLMDIPMPISRPSSTTPASIGILGRFENEKENAKKEIATKMIHLTPPDPKPKSLTSNRILPASQSWPAPVSRVPGWRKGRKEMMEDTLEEMGLGQFTVGSDRVGLENVERDVGAVVINGQQQEIHQAERGKMNLIEYLLKKDDPK</sequence>
<reference evidence="2 3" key="1">
    <citation type="submission" date="2024-01" db="EMBL/GenBank/DDBJ databases">
        <title>Comparative genomics of Cryptococcus and Kwoniella reveals pathogenesis evolution and contrasting modes of karyotype evolution via chromosome fusion or intercentromeric recombination.</title>
        <authorList>
            <person name="Coelho M.A."/>
            <person name="David-Palma M."/>
            <person name="Shea T."/>
            <person name="Bowers K."/>
            <person name="McGinley-Smith S."/>
            <person name="Mohammad A.W."/>
            <person name="Gnirke A."/>
            <person name="Yurkov A.M."/>
            <person name="Nowrousian M."/>
            <person name="Sun S."/>
            <person name="Cuomo C.A."/>
            <person name="Heitman J."/>
        </authorList>
    </citation>
    <scope>NUCLEOTIDE SEQUENCE [LARGE SCALE GENOMIC DNA]</scope>
    <source>
        <strain evidence="2">CBS 11374</strain>
    </source>
</reference>
<feature type="compositionally biased region" description="Basic and acidic residues" evidence="1">
    <location>
        <begin position="363"/>
        <end position="373"/>
    </location>
</feature>
<dbReference type="RefSeq" id="XP_062794285.1">
    <property type="nucleotide sequence ID" value="XM_062938234.1"/>
</dbReference>
<name>A0ABZ1D999_9TREE</name>
<organism evidence="2 3">
    <name type="scientific">Kwoniella shivajii</name>
    <dbReference type="NCBI Taxonomy" id="564305"/>
    <lineage>
        <taxon>Eukaryota</taxon>
        <taxon>Fungi</taxon>
        <taxon>Dikarya</taxon>
        <taxon>Basidiomycota</taxon>
        <taxon>Agaricomycotina</taxon>
        <taxon>Tremellomycetes</taxon>
        <taxon>Tremellales</taxon>
        <taxon>Cryptococcaceae</taxon>
        <taxon>Kwoniella</taxon>
    </lineage>
</organism>
<gene>
    <name evidence="2" type="ORF">IL334_006533</name>
</gene>
<proteinExistence type="predicted"/>
<dbReference type="GeneID" id="87958663"/>
<dbReference type="EMBL" id="CP141889">
    <property type="protein sequence ID" value="WRT69546.1"/>
    <property type="molecule type" value="Genomic_DNA"/>
</dbReference>
<keyword evidence="3" id="KW-1185">Reference proteome</keyword>
<evidence type="ECO:0000313" key="2">
    <source>
        <dbReference type="EMBL" id="WRT69546.1"/>
    </source>
</evidence>
<evidence type="ECO:0000313" key="3">
    <source>
        <dbReference type="Proteomes" id="UP001329825"/>
    </source>
</evidence>
<feature type="region of interest" description="Disordered" evidence="1">
    <location>
        <begin position="420"/>
        <end position="449"/>
    </location>
</feature>
<feature type="region of interest" description="Disordered" evidence="1">
    <location>
        <begin position="350"/>
        <end position="374"/>
    </location>
</feature>
<protein>
    <submittedName>
        <fullName evidence="2">Uncharacterized protein</fullName>
    </submittedName>
</protein>
<dbReference type="Proteomes" id="UP001329825">
    <property type="component" value="Chromosome 9"/>
</dbReference>
<feature type="region of interest" description="Disordered" evidence="1">
    <location>
        <begin position="1"/>
        <end position="115"/>
    </location>
</feature>
<evidence type="ECO:0000256" key="1">
    <source>
        <dbReference type="SAM" id="MobiDB-lite"/>
    </source>
</evidence>
<accession>A0ABZ1D999</accession>
<feature type="compositionally biased region" description="Polar residues" evidence="1">
    <location>
        <begin position="27"/>
        <end position="111"/>
    </location>
</feature>